<dbReference type="InterPro" id="IPR008972">
    <property type="entry name" value="Cupredoxin"/>
</dbReference>
<keyword evidence="16" id="KW-1185">Reference proteome</keyword>
<dbReference type="GO" id="GO:0009055">
    <property type="term" value="F:electron transfer activity"/>
    <property type="evidence" value="ECO:0007669"/>
    <property type="project" value="InterPro"/>
</dbReference>
<keyword evidence="6" id="KW-0249">Electron transport</keyword>
<evidence type="ECO:0000256" key="8">
    <source>
        <dbReference type="ARBA" id="ARBA00023008"/>
    </source>
</evidence>
<dbReference type="InParanoid" id="A0A251SRL8"/>
<organism evidence="15 16">
    <name type="scientific">Helianthus annuus</name>
    <name type="common">Common sunflower</name>
    <dbReference type="NCBI Taxonomy" id="4232"/>
    <lineage>
        <taxon>Eukaryota</taxon>
        <taxon>Viridiplantae</taxon>
        <taxon>Streptophyta</taxon>
        <taxon>Embryophyta</taxon>
        <taxon>Tracheophyta</taxon>
        <taxon>Spermatophyta</taxon>
        <taxon>Magnoliopsida</taxon>
        <taxon>eudicotyledons</taxon>
        <taxon>Gunneridae</taxon>
        <taxon>Pentapetalae</taxon>
        <taxon>asterids</taxon>
        <taxon>campanulids</taxon>
        <taxon>Asterales</taxon>
        <taxon>Asteraceae</taxon>
        <taxon>Asteroideae</taxon>
        <taxon>Heliantheae alliance</taxon>
        <taxon>Heliantheae</taxon>
        <taxon>Helianthus</taxon>
    </lineage>
</organism>
<dbReference type="SUPFAM" id="SSF49503">
    <property type="entry name" value="Cupredoxins"/>
    <property type="match status" value="1"/>
</dbReference>
<dbReference type="EMBL" id="CM007902">
    <property type="protein sequence ID" value="OTG01142.1"/>
    <property type="molecule type" value="Genomic_DNA"/>
</dbReference>
<evidence type="ECO:0000256" key="11">
    <source>
        <dbReference type="ARBA" id="ARBA00023180"/>
    </source>
</evidence>
<dbReference type="GO" id="GO:0046872">
    <property type="term" value="F:metal ion binding"/>
    <property type="evidence" value="ECO:0007669"/>
    <property type="project" value="UniProtKB-KW"/>
</dbReference>
<keyword evidence="8" id="KW-0186">Copper</keyword>
<protein>
    <submittedName>
        <fullName evidence="14">Phytocyanin domain, cupredoxin</fullName>
    </submittedName>
    <submittedName>
        <fullName evidence="15">Putative cupredoxin</fullName>
    </submittedName>
</protein>
<keyword evidence="2" id="KW-0813">Transport</keyword>
<feature type="domain" description="Phytocyanin" evidence="13">
    <location>
        <begin position="26"/>
        <end position="126"/>
    </location>
</feature>
<evidence type="ECO:0000256" key="9">
    <source>
        <dbReference type="ARBA" id="ARBA00023136"/>
    </source>
</evidence>
<dbReference type="Proteomes" id="UP000215914">
    <property type="component" value="Chromosome 13"/>
</dbReference>
<evidence type="ECO:0000256" key="12">
    <source>
        <dbReference type="SAM" id="SignalP"/>
    </source>
</evidence>
<evidence type="ECO:0000256" key="6">
    <source>
        <dbReference type="ARBA" id="ARBA00022982"/>
    </source>
</evidence>
<keyword evidence="3" id="KW-0812">Transmembrane</keyword>
<accession>A0A251SRL8</accession>
<evidence type="ECO:0000256" key="5">
    <source>
        <dbReference type="ARBA" id="ARBA00022729"/>
    </source>
</evidence>
<keyword evidence="9" id="KW-0472">Membrane</keyword>
<reference evidence="15" key="2">
    <citation type="submission" date="2017-02" db="EMBL/GenBank/DDBJ databases">
        <title>Sunflower complete genome.</title>
        <authorList>
            <person name="Langlade N."/>
            <person name="Munos S."/>
        </authorList>
    </citation>
    <scope>NUCLEOTIDE SEQUENCE [LARGE SCALE GENOMIC DNA]</scope>
    <source>
        <tissue evidence="15">Leaves</tissue>
    </source>
</reference>
<evidence type="ECO:0000256" key="7">
    <source>
        <dbReference type="ARBA" id="ARBA00022989"/>
    </source>
</evidence>
<feature type="signal peptide" evidence="12">
    <location>
        <begin position="1"/>
        <end position="25"/>
    </location>
</feature>
<feature type="chain" id="PRO_5041060006" evidence="12">
    <location>
        <begin position="26"/>
        <end position="126"/>
    </location>
</feature>
<dbReference type="Gene3D" id="2.60.40.420">
    <property type="entry name" value="Cupredoxins - blue copper proteins"/>
    <property type="match status" value="1"/>
</dbReference>
<dbReference type="OMA" id="YKADQEA"/>
<evidence type="ECO:0000313" key="14">
    <source>
        <dbReference type="EMBL" id="KAF5772963.1"/>
    </source>
</evidence>
<evidence type="ECO:0000256" key="3">
    <source>
        <dbReference type="ARBA" id="ARBA00022692"/>
    </source>
</evidence>
<dbReference type="Gramene" id="mRNA:HanXRQr2_Chr13g0583351">
    <property type="protein sequence ID" value="mRNA:HanXRQr2_Chr13g0583351"/>
    <property type="gene ID" value="HanXRQr2_Chr13g0583351"/>
</dbReference>
<dbReference type="PANTHER" id="PTHR33021">
    <property type="entry name" value="BLUE COPPER PROTEIN"/>
    <property type="match status" value="1"/>
</dbReference>
<evidence type="ECO:0000313" key="16">
    <source>
        <dbReference type="Proteomes" id="UP000215914"/>
    </source>
</evidence>
<dbReference type="PANTHER" id="PTHR33021:SF431">
    <property type="entry name" value="PHYTOCYANIN DOMAIN, CUPREDOXIN"/>
    <property type="match status" value="1"/>
</dbReference>
<sequence>MAFLNHIMVVLTLFVVAILPTTTIATEYTVGDDSGWTVQYDYQAWAKNKDFKVGDTLVFNYPKGIHNVFKVNGSSYADCIIPPPDQAYTSGHDVIALPVAGKAWFICGVGVHCSALNQKLAINVKV</sequence>
<keyword evidence="10" id="KW-1015">Disulfide bond</keyword>
<dbReference type="CDD" id="cd04216">
    <property type="entry name" value="Phytocyanin"/>
    <property type="match status" value="1"/>
</dbReference>
<gene>
    <name evidence="15" type="ORF">HannXRQ_Chr13g0398851</name>
    <name evidence="14" type="ORF">HanXRQr2_Chr13g0583351</name>
</gene>
<keyword evidence="4" id="KW-0479">Metal-binding</keyword>
<dbReference type="AlphaFoldDB" id="A0A251SRL8"/>
<proteinExistence type="predicted"/>
<dbReference type="EMBL" id="MNCJ02000328">
    <property type="protein sequence ID" value="KAF5772963.1"/>
    <property type="molecule type" value="Genomic_DNA"/>
</dbReference>
<evidence type="ECO:0000313" key="15">
    <source>
        <dbReference type="EMBL" id="OTG01142.1"/>
    </source>
</evidence>
<dbReference type="GO" id="GO:0009610">
    <property type="term" value="P:response to symbiotic fungus"/>
    <property type="evidence" value="ECO:0007669"/>
    <property type="project" value="UniProtKB-ARBA"/>
</dbReference>
<evidence type="ECO:0000256" key="10">
    <source>
        <dbReference type="ARBA" id="ARBA00023157"/>
    </source>
</evidence>
<reference evidence="14 16" key="1">
    <citation type="journal article" date="2017" name="Nature">
        <title>The sunflower genome provides insights into oil metabolism, flowering and Asterid evolution.</title>
        <authorList>
            <person name="Badouin H."/>
            <person name="Gouzy J."/>
            <person name="Grassa C.J."/>
            <person name="Murat F."/>
            <person name="Staton S.E."/>
            <person name="Cottret L."/>
            <person name="Lelandais-Briere C."/>
            <person name="Owens G.L."/>
            <person name="Carrere S."/>
            <person name="Mayjonade B."/>
            <person name="Legrand L."/>
            <person name="Gill N."/>
            <person name="Kane N.C."/>
            <person name="Bowers J.E."/>
            <person name="Hubner S."/>
            <person name="Bellec A."/>
            <person name="Berard A."/>
            <person name="Berges H."/>
            <person name="Blanchet N."/>
            <person name="Boniface M.C."/>
            <person name="Brunel D."/>
            <person name="Catrice O."/>
            <person name="Chaidir N."/>
            <person name="Claudel C."/>
            <person name="Donnadieu C."/>
            <person name="Faraut T."/>
            <person name="Fievet G."/>
            <person name="Helmstetter N."/>
            <person name="King M."/>
            <person name="Knapp S.J."/>
            <person name="Lai Z."/>
            <person name="Le Paslier M.C."/>
            <person name="Lippi Y."/>
            <person name="Lorenzon L."/>
            <person name="Mandel J.R."/>
            <person name="Marage G."/>
            <person name="Marchand G."/>
            <person name="Marquand E."/>
            <person name="Bret-Mestries E."/>
            <person name="Morien E."/>
            <person name="Nambeesan S."/>
            <person name="Nguyen T."/>
            <person name="Pegot-Espagnet P."/>
            <person name="Pouilly N."/>
            <person name="Raftis F."/>
            <person name="Sallet E."/>
            <person name="Schiex T."/>
            <person name="Thomas J."/>
            <person name="Vandecasteele C."/>
            <person name="Vares D."/>
            <person name="Vear F."/>
            <person name="Vautrin S."/>
            <person name="Crespi M."/>
            <person name="Mangin B."/>
            <person name="Burke J.M."/>
            <person name="Salse J."/>
            <person name="Munos S."/>
            <person name="Vincourt P."/>
            <person name="Rieseberg L.H."/>
            <person name="Langlade N.B."/>
        </authorList>
    </citation>
    <scope>NUCLEOTIDE SEQUENCE [LARGE SCALE GENOMIC DNA]</scope>
    <source>
        <strain evidence="16">cv. SF193</strain>
        <tissue evidence="14">Leaves</tissue>
    </source>
</reference>
<dbReference type="InterPro" id="IPR003245">
    <property type="entry name" value="Phytocyanin_dom"/>
</dbReference>
<dbReference type="Pfam" id="PF02298">
    <property type="entry name" value="Cu_bind_like"/>
    <property type="match status" value="1"/>
</dbReference>
<dbReference type="PROSITE" id="PS51485">
    <property type="entry name" value="PHYTOCYANIN"/>
    <property type="match status" value="1"/>
</dbReference>
<name>A0A251SRL8_HELAN</name>
<keyword evidence="5 12" id="KW-0732">Signal</keyword>
<dbReference type="OrthoDB" id="687943at2759"/>
<evidence type="ECO:0000256" key="2">
    <source>
        <dbReference type="ARBA" id="ARBA00022448"/>
    </source>
</evidence>
<dbReference type="GO" id="GO:0005886">
    <property type="term" value="C:plasma membrane"/>
    <property type="evidence" value="ECO:0000318"/>
    <property type="project" value="GO_Central"/>
</dbReference>
<evidence type="ECO:0000256" key="4">
    <source>
        <dbReference type="ARBA" id="ARBA00022723"/>
    </source>
</evidence>
<keyword evidence="11" id="KW-0325">Glycoprotein</keyword>
<dbReference type="STRING" id="4232.A0A251SRL8"/>
<dbReference type="FunFam" id="2.60.40.420:FF:000067">
    <property type="entry name" value="Cupredoxin superfamily protein"/>
    <property type="match status" value="1"/>
</dbReference>
<reference evidence="14" key="3">
    <citation type="submission" date="2020-06" db="EMBL/GenBank/DDBJ databases">
        <title>Helianthus annuus Genome sequencing and assembly Release 2.</title>
        <authorList>
            <person name="Gouzy J."/>
            <person name="Langlade N."/>
            <person name="Munos S."/>
        </authorList>
    </citation>
    <scope>NUCLEOTIDE SEQUENCE</scope>
    <source>
        <tissue evidence="14">Leaves</tissue>
    </source>
</reference>
<comment type="subcellular location">
    <subcellularLocation>
        <location evidence="1">Membrane</location>
        <topology evidence="1">Single-pass type I membrane protein</topology>
    </subcellularLocation>
</comment>
<keyword evidence="7" id="KW-1133">Transmembrane helix</keyword>
<dbReference type="InterPro" id="IPR039391">
    <property type="entry name" value="Phytocyanin-like"/>
</dbReference>
<evidence type="ECO:0000259" key="13">
    <source>
        <dbReference type="PROSITE" id="PS51485"/>
    </source>
</evidence>
<evidence type="ECO:0000256" key="1">
    <source>
        <dbReference type="ARBA" id="ARBA00004479"/>
    </source>
</evidence>